<accession>A0A6H5IHW5</accession>
<sequence length="764" mass="84938">MFSRYFLSFLSVLVFAAVISASAIHEPRFFDDDDNSDELVDSIGLPDVGSELEDLIDVLGGDRHRPPPPLIGKIIAAIKNALRWLRRHCIRDAVLECKQHVPHIKPWLKCVTMTIRAARVLNKSREALNGIHVHTDRFTHTRTYTHSILNERCNLEIVQRTDSHCLWSTRRRWATASLHRALLDLAVATLSSALLAAAADLVAPLSAPRPASRRKPWVTSQIRGLIRERDRVYRLFRRGGSSAAAYKELRSRVRNLLDTAKNRHLASRIAEAADMQSRWRALRSMGVSSPRLPSPLTSFSADELCSHYVAVGSRAPPLDISMATAAVPAERRTVFDFRHVVEDEVRLTMARCVAKGFGLDGISSTILRLSSPAIVRVMTRIVNASVDLSYFPVSWKTAAVIPLAKGSSVASPSDTRPISLLSELSKIVERIIHTQLSEYLSQSGLLDPGQHGFRPGHSTTTALLEITERARRAIDRREVSVLVSFDFSKAFDTIDHTILIRKLICSGCSDCVIEWFVSYLSGRSVCVRLEDGTHTEPRAVTSGVPQGSVLAPLLFSIFIADLPTCLLNSRHIIYADDTQIISHGLPANIGDLLRDVTRDANAVSASDRLAQREPESAEPFNGLVCRGSVELLQCCLARTLHCAKLEIVCSRESNSKRSDSRCIHTCSRESSYRYGADRLLATMIKSVQENRFLMRPRICVNSVADREIPWGKRGGGEFSRFVFSPGVVEPVPEVERVPLKKKTRAMSSASEAVKNPDHCTSWKR</sequence>
<dbReference type="InterPro" id="IPR000477">
    <property type="entry name" value="RT_dom"/>
</dbReference>
<dbReference type="OrthoDB" id="10586509at2759"/>
<reference evidence="4 5" key="1">
    <citation type="submission" date="2020-02" db="EMBL/GenBank/DDBJ databases">
        <authorList>
            <person name="Ferguson B K."/>
        </authorList>
    </citation>
    <scope>NUCLEOTIDE SEQUENCE [LARGE SCALE GENOMIC DNA]</scope>
</reference>
<dbReference type="PANTHER" id="PTHR47510">
    <property type="entry name" value="REVERSE TRANSCRIPTASE DOMAIN-CONTAINING PROTEIN"/>
    <property type="match status" value="1"/>
</dbReference>
<protein>
    <recommendedName>
        <fullName evidence="3">Reverse transcriptase domain-containing protein</fullName>
    </recommendedName>
</protein>
<feature type="chain" id="PRO_5026338145" description="Reverse transcriptase domain-containing protein" evidence="2">
    <location>
        <begin position="22"/>
        <end position="764"/>
    </location>
</feature>
<dbReference type="PANTHER" id="PTHR47510:SF3">
    <property type="entry name" value="ENDO_EXONUCLEASE_PHOSPHATASE DOMAIN-CONTAINING PROTEIN"/>
    <property type="match status" value="1"/>
</dbReference>
<dbReference type="CDD" id="cd01650">
    <property type="entry name" value="RT_nLTR_like"/>
    <property type="match status" value="1"/>
</dbReference>
<dbReference type="Pfam" id="PF00078">
    <property type="entry name" value="RVT_1"/>
    <property type="match status" value="1"/>
</dbReference>
<evidence type="ECO:0000256" key="2">
    <source>
        <dbReference type="SAM" id="SignalP"/>
    </source>
</evidence>
<evidence type="ECO:0000313" key="5">
    <source>
        <dbReference type="Proteomes" id="UP000479190"/>
    </source>
</evidence>
<dbReference type="Proteomes" id="UP000479190">
    <property type="component" value="Unassembled WGS sequence"/>
</dbReference>
<dbReference type="AlphaFoldDB" id="A0A6H5IHW5"/>
<dbReference type="SUPFAM" id="SSF56672">
    <property type="entry name" value="DNA/RNA polymerases"/>
    <property type="match status" value="1"/>
</dbReference>
<dbReference type="GO" id="GO:0071897">
    <property type="term" value="P:DNA biosynthetic process"/>
    <property type="evidence" value="ECO:0007669"/>
    <property type="project" value="UniProtKB-ARBA"/>
</dbReference>
<dbReference type="PROSITE" id="PS50878">
    <property type="entry name" value="RT_POL"/>
    <property type="match status" value="1"/>
</dbReference>
<dbReference type="EMBL" id="CADCXV010000806">
    <property type="protein sequence ID" value="CAB0036052.1"/>
    <property type="molecule type" value="Genomic_DNA"/>
</dbReference>
<gene>
    <name evidence="4" type="ORF">TBRA_LOCUS7934</name>
</gene>
<evidence type="ECO:0000313" key="4">
    <source>
        <dbReference type="EMBL" id="CAB0036052.1"/>
    </source>
</evidence>
<evidence type="ECO:0000256" key="1">
    <source>
        <dbReference type="SAM" id="MobiDB-lite"/>
    </source>
</evidence>
<dbReference type="InterPro" id="IPR043502">
    <property type="entry name" value="DNA/RNA_pol_sf"/>
</dbReference>
<feature type="region of interest" description="Disordered" evidence="1">
    <location>
        <begin position="742"/>
        <end position="764"/>
    </location>
</feature>
<keyword evidence="2" id="KW-0732">Signal</keyword>
<organism evidence="4 5">
    <name type="scientific">Trichogramma brassicae</name>
    <dbReference type="NCBI Taxonomy" id="86971"/>
    <lineage>
        <taxon>Eukaryota</taxon>
        <taxon>Metazoa</taxon>
        <taxon>Ecdysozoa</taxon>
        <taxon>Arthropoda</taxon>
        <taxon>Hexapoda</taxon>
        <taxon>Insecta</taxon>
        <taxon>Pterygota</taxon>
        <taxon>Neoptera</taxon>
        <taxon>Endopterygota</taxon>
        <taxon>Hymenoptera</taxon>
        <taxon>Apocrita</taxon>
        <taxon>Proctotrupomorpha</taxon>
        <taxon>Chalcidoidea</taxon>
        <taxon>Trichogrammatidae</taxon>
        <taxon>Trichogramma</taxon>
    </lineage>
</organism>
<evidence type="ECO:0000259" key="3">
    <source>
        <dbReference type="PROSITE" id="PS50878"/>
    </source>
</evidence>
<proteinExistence type="predicted"/>
<keyword evidence="5" id="KW-1185">Reference proteome</keyword>
<feature type="signal peptide" evidence="2">
    <location>
        <begin position="1"/>
        <end position="21"/>
    </location>
</feature>
<name>A0A6H5IHW5_9HYME</name>
<feature type="domain" description="Reverse transcriptase" evidence="3">
    <location>
        <begin position="384"/>
        <end position="625"/>
    </location>
</feature>